<proteinExistence type="predicted"/>
<comment type="caution">
    <text evidence="1">The sequence shown here is derived from an EMBL/GenBank/DDBJ whole genome shotgun (WGS) entry which is preliminary data.</text>
</comment>
<dbReference type="InParanoid" id="A0A1C7NEY3"/>
<evidence type="ECO:0000313" key="1">
    <source>
        <dbReference type="EMBL" id="OBZ87520.1"/>
    </source>
</evidence>
<reference evidence="1 2" key="1">
    <citation type="submission" date="2016-03" db="EMBL/GenBank/DDBJ databases">
        <title>Choanephora cucurbitarum.</title>
        <authorList>
            <person name="Min B."/>
            <person name="Park H."/>
            <person name="Park J.-H."/>
            <person name="Shin H.-D."/>
            <person name="Choi I.-G."/>
        </authorList>
    </citation>
    <scope>NUCLEOTIDE SEQUENCE [LARGE SCALE GENOMIC DNA]</scope>
    <source>
        <strain evidence="1 2">KUS-F28377</strain>
    </source>
</reference>
<accession>A0A1C7NEY3</accession>
<organism evidence="1 2">
    <name type="scientific">Choanephora cucurbitarum</name>
    <dbReference type="NCBI Taxonomy" id="101091"/>
    <lineage>
        <taxon>Eukaryota</taxon>
        <taxon>Fungi</taxon>
        <taxon>Fungi incertae sedis</taxon>
        <taxon>Mucoromycota</taxon>
        <taxon>Mucoromycotina</taxon>
        <taxon>Mucoromycetes</taxon>
        <taxon>Mucorales</taxon>
        <taxon>Mucorineae</taxon>
        <taxon>Choanephoraceae</taxon>
        <taxon>Choanephoroideae</taxon>
        <taxon>Choanephora</taxon>
    </lineage>
</organism>
<dbReference type="AlphaFoldDB" id="A0A1C7NEY3"/>
<gene>
    <name evidence="1" type="ORF">A0J61_04424</name>
</gene>
<dbReference type="EMBL" id="LUGH01000216">
    <property type="protein sequence ID" value="OBZ87520.1"/>
    <property type="molecule type" value="Genomic_DNA"/>
</dbReference>
<evidence type="ECO:0000313" key="2">
    <source>
        <dbReference type="Proteomes" id="UP000093000"/>
    </source>
</evidence>
<dbReference type="Proteomes" id="UP000093000">
    <property type="component" value="Unassembled WGS sequence"/>
</dbReference>
<dbReference type="OrthoDB" id="2279444at2759"/>
<protein>
    <submittedName>
        <fullName evidence="1">Uncharacterized protein</fullName>
    </submittedName>
</protein>
<name>A0A1C7NEY3_9FUNG</name>
<sequence>MDPMKKWKIKDKCIEDIMYSLGCEMEYEHALHSWIFDPLDSIYDKYFDDEEIEELTEMTLPSSAGLSKFLDDINSYSTLEELKEALDLTTYNRYSHFDFWWMKRTIEELLLLFDTNKMAKLVTEGSEADLVCRVWALFDPLFERYGFDCTRPEKPTVASESNTNTYSISGTAKQRKYACSLPDLIVSKNGYEFACAEYGKEDKKDVNMKEVVEGTMKLPKELKNMLVRQLSRLQKNEEEKMKQVKILGFLCSKLRMTLQVMDQPSGYVCRLLKFEEVKVPSSPDSFAKDIVKVFEVIWQAKELMAQTECVFTTVGRSTSALQRKRKGKELPPNVNNLKQYKQSM</sequence>
<keyword evidence="2" id="KW-1185">Reference proteome</keyword>